<dbReference type="Gene3D" id="1.10.10.10">
    <property type="entry name" value="Winged helix-like DNA-binding domain superfamily/Winged helix DNA-binding domain"/>
    <property type="match status" value="1"/>
</dbReference>
<protein>
    <submittedName>
        <fullName evidence="3">Transcriptional regulator, TrmB</fullName>
    </submittedName>
</protein>
<keyword evidence="1" id="KW-0472">Membrane</keyword>
<dbReference type="STRING" id="397948.Cmaq_0181"/>
<dbReference type="InterPro" id="IPR002831">
    <property type="entry name" value="Tscrpt_reg_TrmB_N"/>
</dbReference>
<dbReference type="OrthoDB" id="6995at2157"/>
<dbReference type="RefSeq" id="WP_012185250.1">
    <property type="nucleotide sequence ID" value="NC_009954.1"/>
</dbReference>
<evidence type="ECO:0000256" key="1">
    <source>
        <dbReference type="SAM" id="Phobius"/>
    </source>
</evidence>
<dbReference type="InterPro" id="IPR036390">
    <property type="entry name" value="WH_DNA-bd_sf"/>
</dbReference>
<dbReference type="HOGENOM" id="CLU_1830499_0_0_2"/>
<accession>A8MA98</accession>
<sequence>MQPPLGNVIMVIVMMEAFLIMVLGYMMYDVKARLTKGILRVINDSIELDSLPINDSRPRLNTDEVKVLKYLMSRGKPVIQSIIGKELNIPKSTLFRIIKRLSELGLVNVEKRGKYNYVYIQRTQDVLSILKSINEDSPQN</sequence>
<keyword evidence="4" id="KW-1185">Reference proteome</keyword>
<dbReference type="EMBL" id="CP000852">
    <property type="protein sequence ID" value="ABW01030.1"/>
    <property type="molecule type" value="Genomic_DNA"/>
</dbReference>
<organism evidence="3 4">
    <name type="scientific">Caldivirga maquilingensis (strain ATCC 700844 / DSM 13496 / JCM 10307 / IC-167)</name>
    <dbReference type="NCBI Taxonomy" id="397948"/>
    <lineage>
        <taxon>Archaea</taxon>
        <taxon>Thermoproteota</taxon>
        <taxon>Thermoprotei</taxon>
        <taxon>Thermoproteales</taxon>
        <taxon>Thermoproteaceae</taxon>
        <taxon>Caldivirga</taxon>
    </lineage>
</organism>
<dbReference type="Proteomes" id="UP000001137">
    <property type="component" value="Chromosome"/>
</dbReference>
<dbReference type="eggNOG" id="arCOG00393">
    <property type="taxonomic scope" value="Archaea"/>
</dbReference>
<keyword evidence="1" id="KW-1133">Transmembrane helix</keyword>
<dbReference type="Pfam" id="PF01978">
    <property type="entry name" value="TrmB"/>
    <property type="match status" value="1"/>
</dbReference>
<name>A8MA98_CALMQ</name>
<dbReference type="InterPro" id="IPR036388">
    <property type="entry name" value="WH-like_DNA-bd_sf"/>
</dbReference>
<dbReference type="SUPFAM" id="SSF46785">
    <property type="entry name" value="Winged helix' DNA-binding domain"/>
    <property type="match status" value="1"/>
</dbReference>
<feature type="transmembrane region" description="Helical" evidence="1">
    <location>
        <begin position="6"/>
        <end position="28"/>
    </location>
</feature>
<keyword evidence="1" id="KW-0812">Transmembrane</keyword>
<dbReference type="GeneID" id="5709017"/>
<evidence type="ECO:0000313" key="4">
    <source>
        <dbReference type="Proteomes" id="UP000001137"/>
    </source>
</evidence>
<reference evidence="3 4" key="1">
    <citation type="submission" date="2007-10" db="EMBL/GenBank/DDBJ databases">
        <title>Complete sequence of Caldivirga maquilingensis IC-167.</title>
        <authorList>
            <consortium name="US DOE Joint Genome Institute"/>
            <person name="Copeland A."/>
            <person name="Lucas S."/>
            <person name="Lapidus A."/>
            <person name="Barry K."/>
            <person name="Glavina del Rio T."/>
            <person name="Dalin E."/>
            <person name="Tice H."/>
            <person name="Pitluck S."/>
            <person name="Saunders E."/>
            <person name="Brettin T."/>
            <person name="Bruce D."/>
            <person name="Detter J.C."/>
            <person name="Han C."/>
            <person name="Schmutz J."/>
            <person name="Larimer F."/>
            <person name="Land M."/>
            <person name="Hauser L."/>
            <person name="Kyrpides N."/>
            <person name="Ivanova N."/>
            <person name="Biddle J.F."/>
            <person name="Zhang Z."/>
            <person name="Fitz-Gibbon S.T."/>
            <person name="Lowe T.M."/>
            <person name="Saltikov C."/>
            <person name="House C.H."/>
            <person name="Richardson P."/>
        </authorList>
    </citation>
    <scope>NUCLEOTIDE SEQUENCE [LARGE SCALE GENOMIC DNA]</scope>
    <source>
        <strain evidence="4">ATCC 700844 / DSM 13496 / JCM 10307 / IC-167</strain>
    </source>
</reference>
<dbReference type="AlphaFoldDB" id="A8MA98"/>
<feature type="domain" description="Transcription regulator TrmB N-terminal" evidence="2">
    <location>
        <begin position="60"/>
        <end position="121"/>
    </location>
</feature>
<evidence type="ECO:0000313" key="3">
    <source>
        <dbReference type="EMBL" id="ABW01030.1"/>
    </source>
</evidence>
<dbReference type="KEGG" id="cma:Cmaq_0181"/>
<evidence type="ECO:0000259" key="2">
    <source>
        <dbReference type="Pfam" id="PF01978"/>
    </source>
</evidence>
<gene>
    <name evidence="3" type="ordered locus">Cmaq_0181</name>
</gene>
<proteinExistence type="predicted"/>
<dbReference type="CDD" id="cd00090">
    <property type="entry name" value="HTH_ARSR"/>
    <property type="match status" value="1"/>
</dbReference>
<dbReference type="InterPro" id="IPR011991">
    <property type="entry name" value="ArsR-like_HTH"/>
</dbReference>